<dbReference type="EMBL" id="CAXLJM020000028">
    <property type="protein sequence ID" value="CAL8096489.1"/>
    <property type="molecule type" value="Genomic_DNA"/>
</dbReference>
<dbReference type="Gene3D" id="3.40.720.10">
    <property type="entry name" value="Alkaline Phosphatase, subunit A"/>
    <property type="match status" value="1"/>
</dbReference>
<proteinExistence type="predicted"/>
<evidence type="ECO:0000313" key="1">
    <source>
        <dbReference type="EMBL" id="CAL8096489.1"/>
    </source>
</evidence>
<dbReference type="CDD" id="cd16021">
    <property type="entry name" value="ALP_like"/>
    <property type="match status" value="1"/>
</dbReference>
<evidence type="ECO:0000313" key="2">
    <source>
        <dbReference type="Proteomes" id="UP001642540"/>
    </source>
</evidence>
<organism evidence="1 2">
    <name type="scientific">Orchesella dallaii</name>
    <dbReference type="NCBI Taxonomy" id="48710"/>
    <lineage>
        <taxon>Eukaryota</taxon>
        <taxon>Metazoa</taxon>
        <taxon>Ecdysozoa</taxon>
        <taxon>Arthropoda</taxon>
        <taxon>Hexapoda</taxon>
        <taxon>Collembola</taxon>
        <taxon>Entomobryomorpha</taxon>
        <taxon>Entomobryoidea</taxon>
        <taxon>Orchesellidae</taxon>
        <taxon>Orchesellinae</taxon>
        <taxon>Orchesella</taxon>
    </lineage>
</organism>
<protein>
    <submittedName>
        <fullName evidence="1">Uncharacterized protein</fullName>
    </submittedName>
</protein>
<gene>
    <name evidence="1" type="ORF">ODALV1_LOCUS9373</name>
</gene>
<dbReference type="PANTHER" id="PTHR10974:SF1">
    <property type="entry name" value="FI08016P-RELATED"/>
    <property type="match status" value="1"/>
</dbReference>
<dbReference type="Proteomes" id="UP001642540">
    <property type="component" value="Unassembled WGS sequence"/>
</dbReference>
<name>A0ABP1QB65_9HEXA</name>
<dbReference type="InterPro" id="IPR004245">
    <property type="entry name" value="DUF229"/>
</dbReference>
<dbReference type="PANTHER" id="PTHR10974">
    <property type="entry name" value="FI08016P-RELATED"/>
    <property type="match status" value="1"/>
</dbReference>
<dbReference type="InterPro" id="IPR017850">
    <property type="entry name" value="Alkaline_phosphatase_core_sf"/>
</dbReference>
<accession>A0ABP1QB65</accession>
<dbReference type="SUPFAM" id="SSF53649">
    <property type="entry name" value="Alkaline phosphatase-like"/>
    <property type="match status" value="1"/>
</dbReference>
<comment type="caution">
    <text evidence="1">The sequence shown here is derived from an EMBL/GenBank/DDBJ whole genome shotgun (WGS) entry which is preliminary data.</text>
</comment>
<sequence>MYIKTFANAGVQDTKEENETITSITKSRTAKPDNDFTVDPDGIACHIPKMNPFDSSIIHLIQEPEIVHCGKKFPKLFKSTLTSSIVPLISEKDFENILLRSCCYRTVTRSDVEDEKEPENEDWPDDKFQFSDTCYPISLSNATLVPKEHEYVAIICEQVMADVDVSNATLTKIVDMHAFVNLKPSVEERVNSIHDSVPIGETVNLLVLGMDGVSHMNFLRTMPKSYAYIKNELNAVEMQGFNKIGDNTYPNLIAALTSKNENEINSTCNVQDGFDSCPFIWKTFSEHGYRTAFGEDSTWMGGFNYLKKGFKKPPTDYYLRPFGIAAEEHIAHHKELNANLCYGPRLSMEVLLDYVQKFAYTMGKDKRYFQFIWSTSLTHDELNYGRLGDKHLLSTLEWLHTGGYLNQTVLILMSDHGLRWGDIVEYPQGQLEERMPFLFFVVPPWFKAKYSRAYENLQGNQERLTTPFDLYETLNDFITLEHITAEEIEYRETDLEISEEQASLPRGISQFLPIPLSRKCKSAGIEDHYCVCHNHKVISSNNTIVKQAASYAVFFINSLVSTYPKCAFLSLSTVKSAQVVDKGFLEEEEYQIIFKTTPGDASFEASVIRHQNGVWTISGTIGRTNLYGNQSHCVDNRDVKLYCYCTNFL</sequence>
<keyword evidence="2" id="KW-1185">Reference proteome</keyword>
<dbReference type="Pfam" id="PF02995">
    <property type="entry name" value="DUF229"/>
    <property type="match status" value="1"/>
</dbReference>
<reference evidence="1 2" key="1">
    <citation type="submission" date="2024-08" db="EMBL/GenBank/DDBJ databases">
        <authorList>
            <person name="Cucini C."/>
            <person name="Frati F."/>
        </authorList>
    </citation>
    <scope>NUCLEOTIDE SEQUENCE [LARGE SCALE GENOMIC DNA]</scope>
</reference>